<comment type="caution">
    <text evidence="7">The sequence shown here is derived from an EMBL/GenBank/DDBJ whole genome shotgun (WGS) entry which is preliminary data.</text>
</comment>
<name>A0ABU9J1M6_9GAMM</name>
<dbReference type="SUPFAM" id="SSF51395">
    <property type="entry name" value="FMN-linked oxidoreductases"/>
    <property type="match status" value="1"/>
</dbReference>
<dbReference type="InterPro" id="IPR044152">
    <property type="entry name" value="YqjM-like"/>
</dbReference>
<proteinExistence type="predicted"/>
<evidence type="ECO:0000256" key="4">
    <source>
        <dbReference type="ARBA" id="ARBA00022857"/>
    </source>
</evidence>
<keyword evidence="2" id="KW-0285">Flavoprotein</keyword>
<dbReference type="CDD" id="cd02932">
    <property type="entry name" value="OYE_YqiM_FMN"/>
    <property type="match status" value="1"/>
</dbReference>
<dbReference type="PANTHER" id="PTHR43303:SF4">
    <property type="entry name" value="NADPH DEHYDROGENASE C23G7.10C-RELATED"/>
    <property type="match status" value="1"/>
</dbReference>
<keyword evidence="5" id="KW-0560">Oxidoreductase</keyword>
<sequence length="377" mass="40603">MKLFEPVALRDVTLRNRLLVSPMCQYSAQDGYANDHHLINLGRFAMGGFGLVVVEATAVVPEGRITHGDLGLWSDDHIPGLRRITDALRMYGAVAGIQIAHAGPKAASQRPWQGNGPLDDRDFQRGERPWPVVSASDKPYADGWLKPAALTSAAMANVKQAFVDAALRADAAGFDVIEVHCAHGYLLNSFLSPVTNDRNDEYGGDLEGRMRFPLEVVHAVRAAWPQGKPLFVRVSAVDGLREGMSIDDTVVFSRCLKALGVDIVDCSSGGIAPRYEYPSSYGYQVPYAQKVRSEAGIGTAAVGLIVDGRQAEAIVTNGQADLVAIGREALADPNFALHAQAELGAVDPQAPFASWPTQVAWWLQGRAAQVRTFSAQS</sequence>
<accession>A0ABU9J1M6</accession>
<reference evidence="7 8" key="1">
    <citation type="submission" date="2024-04" db="EMBL/GenBank/DDBJ databases">
        <title>Draft genome sequence of Pseudoxanthomonas putridarboris WD12.</title>
        <authorList>
            <person name="Oh J."/>
        </authorList>
    </citation>
    <scope>NUCLEOTIDE SEQUENCE [LARGE SCALE GENOMIC DNA]</scope>
    <source>
        <strain evidence="7 8">WD12</strain>
    </source>
</reference>
<organism evidence="7 8">
    <name type="scientific">Pseudoxanthomonas putridarboris</name>
    <dbReference type="NCBI Taxonomy" id="752605"/>
    <lineage>
        <taxon>Bacteria</taxon>
        <taxon>Pseudomonadati</taxon>
        <taxon>Pseudomonadota</taxon>
        <taxon>Gammaproteobacteria</taxon>
        <taxon>Lysobacterales</taxon>
        <taxon>Lysobacteraceae</taxon>
        <taxon>Pseudoxanthomonas</taxon>
    </lineage>
</organism>
<dbReference type="Gene3D" id="3.20.20.70">
    <property type="entry name" value="Aldolase class I"/>
    <property type="match status" value="1"/>
</dbReference>
<keyword evidence="4" id="KW-0521">NADP</keyword>
<dbReference type="PANTHER" id="PTHR43303">
    <property type="entry name" value="NADPH DEHYDROGENASE C23G7.10C-RELATED"/>
    <property type="match status" value="1"/>
</dbReference>
<evidence type="ECO:0000256" key="5">
    <source>
        <dbReference type="ARBA" id="ARBA00023002"/>
    </source>
</evidence>
<dbReference type="InterPro" id="IPR001155">
    <property type="entry name" value="OxRdtase_FMN_N"/>
</dbReference>
<evidence type="ECO:0000313" key="8">
    <source>
        <dbReference type="Proteomes" id="UP001459204"/>
    </source>
</evidence>
<dbReference type="EMBL" id="JBBWWT010000005">
    <property type="protein sequence ID" value="MEL1265122.1"/>
    <property type="molecule type" value="Genomic_DNA"/>
</dbReference>
<feature type="domain" description="NADH:flavin oxidoreductase/NADH oxidase N-terminal" evidence="6">
    <location>
        <begin position="2"/>
        <end position="342"/>
    </location>
</feature>
<dbReference type="RefSeq" id="WP_341726295.1">
    <property type="nucleotide sequence ID" value="NZ_JBBWWT010000005.1"/>
</dbReference>
<dbReference type="Pfam" id="PF00724">
    <property type="entry name" value="Oxidored_FMN"/>
    <property type="match status" value="1"/>
</dbReference>
<evidence type="ECO:0000256" key="1">
    <source>
        <dbReference type="ARBA" id="ARBA00001917"/>
    </source>
</evidence>
<evidence type="ECO:0000313" key="7">
    <source>
        <dbReference type="EMBL" id="MEL1265122.1"/>
    </source>
</evidence>
<dbReference type="InterPro" id="IPR013785">
    <property type="entry name" value="Aldolase_TIM"/>
</dbReference>
<comment type="cofactor">
    <cofactor evidence="1">
        <name>FMN</name>
        <dbReference type="ChEBI" id="CHEBI:58210"/>
    </cofactor>
</comment>
<evidence type="ECO:0000256" key="2">
    <source>
        <dbReference type="ARBA" id="ARBA00022630"/>
    </source>
</evidence>
<dbReference type="Proteomes" id="UP001459204">
    <property type="component" value="Unassembled WGS sequence"/>
</dbReference>
<protein>
    <submittedName>
        <fullName evidence="7">NADH:flavin oxidoreductase/NADH oxidase</fullName>
    </submittedName>
</protein>
<evidence type="ECO:0000259" key="6">
    <source>
        <dbReference type="Pfam" id="PF00724"/>
    </source>
</evidence>
<keyword evidence="3" id="KW-0288">FMN</keyword>
<evidence type="ECO:0000256" key="3">
    <source>
        <dbReference type="ARBA" id="ARBA00022643"/>
    </source>
</evidence>
<keyword evidence="8" id="KW-1185">Reference proteome</keyword>
<gene>
    <name evidence="7" type="ORF">AAD027_12200</name>
</gene>